<protein>
    <submittedName>
        <fullName evidence="2">Small hydrophilic plant seed protein</fullName>
    </submittedName>
</protein>
<reference evidence="2" key="1">
    <citation type="journal article" date="2021" name="Proc. Natl. Acad. Sci. U.S.A.">
        <title>A Catalog of Tens of Thousands of Viruses from Human Metagenomes Reveals Hidden Associations with Chronic Diseases.</title>
        <authorList>
            <person name="Tisza M.J."/>
            <person name="Buck C.B."/>
        </authorList>
    </citation>
    <scope>NUCLEOTIDE SEQUENCE</scope>
    <source>
        <strain evidence="2">CtU557</strain>
    </source>
</reference>
<evidence type="ECO:0000256" key="1">
    <source>
        <dbReference type="SAM" id="MobiDB-lite"/>
    </source>
</evidence>
<feature type="region of interest" description="Disordered" evidence="1">
    <location>
        <begin position="12"/>
        <end position="91"/>
    </location>
</feature>
<evidence type="ECO:0000313" key="2">
    <source>
        <dbReference type="EMBL" id="DAF59520.1"/>
    </source>
</evidence>
<accession>A0A8S5T8R7</accession>
<feature type="compositionally biased region" description="Basic and acidic residues" evidence="1">
    <location>
        <begin position="80"/>
        <end position="91"/>
    </location>
</feature>
<name>A0A8S5T8R7_9CAUD</name>
<sequence length="91" mass="9772">MGFQDMVEVVHRAASSKGGKIRGRKGLAAMSPEKRREIQSKGGKARHGDNDRKATKQAQGSGRRGPSVLETILGGIDGDNDIRANTESKKQ</sequence>
<dbReference type="EMBL" id="BK032771">
    <property type="protein sequence ID" value="DAF59520.1"/>
    <property type="molecule type" value="Genomic_DNA"/>
</dbReference>
<organism evidence="2">
    <name type="scientific">Podoviridae sp. ctU557</name>
    <dbReference type="NCBI Taxonomy" id="2827736"/>
    <lineage>
        <taxon>Viruses</taxon>
        <taxon>Duplodnaviria</taxon>
        <taxon>Heunggongvirae</taxon>
        <taxon>Uroviricota</taxon>
        <taxon>Caudoviricetes</taxon>
    </lineage>
</organism>
<proteinExistence type="predicted"/>